<dbReference type="Pfam" id="PF04442">
    <property type="entry name" value="CtaG_Cox11"/>
    <property type="match status" value="1"/>
</dbReference>
<dbReference type="InterPro" id="IPR023471">
    <property type="entry name" value="CtaG/Cox11_dom_sf"/>
</dbReference>
<dbReference type="PANTHER" id="PTHR21320">
    <property type="entry name" value="CYTOCHROME C OXIDASE ASSEMBLY PROTEIN COX11-RELATED"/>
    <property type="match status" value="1"/>
</dbReference>
<feature type="transmembrane region" description="Helical" evidence="12">
    <location>
        <begin position="20"/>
        <end position="40"/>
    </location>
</feature>
<keyword evidence="10" id="KW-1003">Cell membrane</keyword>
<evidence type="ECO:0000256" key="2">
    <source>
        <dbReference type="ARBA" id="ARBA00004382"/>
    </source>
</evidence>
<keyword evidence="9 10" id="KW-0472">Membrane</keyword>
<evidence type="ECO:0000313" key="14">
    <source>
        <dbReference type="Proteomes" id="UP000315252"/>
    </source>
</evidence>
<comment type="function">
    <text evidence="1 10">Exerts its effect at some terminal stage of cytochrome c oxidase synthesis, probably by being involved in the insertion of the copper B into subunit I.</text>
</comment>
<dbReference type="PIRSF" id="PIRSF005413">
    <property type="entry name" value="COX11"/>
    <property type="match status" value="1"/>
</dbReference>
<evidence type="ECO:0000256" key="1">
    <source>
        <dbReference type="ARBA" id="ARBA00004007"/>
    </source>
</evidence>
<feature type="compositionally biased region" description="Polar residues" evidence="11">
    <location>
        <begin position="198"/>
        <end position="212"/>
    </location>
</feature>
<comment type="similarity">
    <text evidence="3 10">Belongs to the COX11/CtaG family.</text>
</comment>
<keyword evidence="10" id="KW-0997">Cell inner membrane</keyword>
<evidence type="ECO:0000256" key="11">
    <source>
        <dbReference type="SAM" id="MobiDB-lite"/>
    </source>
</evidence>
<dbReference type="GO" id="GO:0005507">
    <property type="term" value="F:copper ion binding"/>
    <property type="evidence" value="ECO:0007669"/>
    <property type="project" value="InterPro"/>
</dbReference>
<evidence type="ECO:0000313" key="13">
    <source>
        <dbReference type="EMBL" id="TQV83464.1"/>
    </source>
</evidence>
<dbReference type="RefSeq" id="WP_142894701.1">
    <property type="nucleotide sequence ID" value="NZ_ML660052.1"/>
</dbReference>
<evidence type="ECO:0000256" key="8">
    <source>
        <dbReference type="ARBA" id="ARBA00023008"/>
    </source>
</evidence>
<dbReference type="AlphaFoldDB" id="A0A545U202"/>
<dbReference type="Gene3D" id="2.60.370.10">
    <property type="entry name" value="Ctag/Cox11"/>
    <property type="match status" value="1"/>
</dbReference>
<accession>A0A545U202</accession>
<keyword evidence="14" id="KW-1185">Reference proteome</keyword>
<dbReference type="Proteomes" id="UP000315252">
    <property type="component" value="Unassembled WGS sequence"/>
</dbReference>
<proteinExistence type="inferred from homology"/>
<sequence>MADQELHGAPRKNRNARTALTLAGVVVGMIGLSFASVPLYRLFCQVTGFGGTTQVAESAPQEVSDRVIAVRFNADVNGKLPWRFGPLQREVKVQVGENRLVFYQAQNTSEKPVTGTATFNVTPLKAGQYFSKVACFCFTEQRLEPGQEIDMPVSFFVDPAMLDDPEMGDVNTITLSYTFFRDLDDMDDPAEEERQTTENRLGNGSRSATDVN</sequence>
<dbReference type="InterPro" id="IPR007533">
    <property type="entry name" value="Cyt_c_oxidase_assmbl_CtaG"/>
</dbReference>
<evidence type="ECO:0000256" key="3">
    <source>
        <dbReference type="ARBA" id="ARBA00009620"/>
    </source>
</evidence>
<feature type="region of interest" description="Disordered" evidence="11">
    <location>
        <begin position="188"/>
        <end position="212"/>
    </location>
</feature>
<evidence type="ECO:0000256" key="12">
    <source>
        <dbReference type="SAM" id="Phobius"/>
    </source>
</evidence>
<dbReference type="HAMAP" id="MF_00155">
    <property type="entry name" value="CtaG"/>
    <property type="match status" value="1"/>
</dbReference>
<gene>
    <name evidence="10" type="primary">ctaG</name>
    <name evidence="13" type="ORF">FKG95_02410</name>
</gene>
<evidence type="ECO:0000256" key="6">
    <source>
        <dbReference type="ARBA" id="ARBA00022968"/>
    </source>
</evidence>
<keyword evidence="7 10" id="KW-1133">Transmembrane helix</keyword>
<name>A0A545U202_9PROT</name>
<evidence type="ECO:0000256" key="4">
    <source>
        <dbReference type="ARBA" id="ARBA00015384"/>
    </source>
</evidence>
<evidence type="ECO:0000256" key="9">
    <source>
        <dbReference type="ARBA" id="ARBA00023136"/>
    </source>
</evidence>
<protein>
    <recommendedName>
        <fullName evidence="4 10">Cytochrome c oxidase assembly protein CtaG</fullName>
    </recommendedName>
</protein>
<reference evidence="13 14" key="1">
    <citation type="submission" date="2019-06" db="EMBL/GenBank/DDBJ databases">
        <title>Whole genome sequence for Rhodospirillaceae sp. R148.</title>
        <authorList>
            <person name="Wang G."/>
        </authorList>
    </citation>
    <scope>NUCLEOTIDE SEQUENCE [LARGE SCALE GENOMIC DNA]</scope>
    <source>
        <strain evidence="13 14">R148</strain>
    </source>
</reference>
<organism evidence="13 14">
    <name type="scientific">Denitrobaculum tricleocarpae</name>
    <dbReference type="NCBI Taxonomy" id="2591009"/>
    <lineage>
        <taxon>Bacteria</taxon>
        <taxon>Pseudomonadati</taxon>
        <taxon>Pseudomonadota</taxon>
        <taxon>Alphaproteobacteria</taxon>
        <taxon>Rhodospirillales</taxon>
        <taxon>Rhodospirillaceae</taxon>
        <taxon>Denitrobaculum</taxon>
    </lineage>
</organism>
<dbReference type="PANTHER" id="PTHR21320:SF3">
    <property type="entry name" value="CYTOCHROME C OXIDASE ASSEMBLY PROTEIN COX11, MITOCHONDRIAL-RELATED"/>
    <property type="match status" value="1"/>
</dbReference>
<dbReference type="EMBL" id="VHSH01000001">
    <property type="protein sequence ID" value="TQV83464.1"/>
    <property type="molecule type" value="Genomic_DNA"/>
</dbReference>
<keyword evidence="5 10" id="KW-0812">Transmembrane</keyword>
<dbReference type="GO" id="GO:0008535">
    <property type="term" value="P:respiratory chain complex IV assembly"/>
    <property type="evidence" value="ECO:0007669"/>
    <property type="project" value="UniProtKB-UniRule"/>
</dbReference>
<evidence type="ECO:0000256" key="5">
    <source>
        <dbReference type="ARBA" id="ARBA00022692"/>
    </source>
</evidence>
<comment type="subcellular location">
    <subcellularLocation>
        <location evidence="2 10">Cell inner membrane</location>
        <topology evidence="2 10">Single-pass type II membrane protein</topology>
        <orientation evidence="2 10">Periplasmic side</orientation>
    </subcellularLocation>
</comment>
<keyword evidence="6 10" id="KW-0735">Signal-anchor</keyword>
<dbReference type="FunFam" id="2.60.370.10:FF:000001">
    <property type="entry name" value="COX11 cytochrome c oxidase assembly homolog"/>
    <property type="match status" value="1"/>
</dbReference>
<dbReference type="SUPFAM" id="SSF110111">
    <property type="entry name" value="Ctag/Cox11"/>
    <property type="match status" value="1"/>
</dbReference>
<dbReference type="NCBIfam" id="NF003465">
    <property type="entry name" value="PRK05089.1"/>
    <property type="match status" value="1"/>
</dbReference>
<evidence type="ECO:0000256" key="7">
    <source>
        <dbReference type="ARBA" id="ARBA00022989"/>
    </source>
</evidence>
<dbReference type="OrthoDB" id="9804841at2"/>
<evidence type="ECO:0000256" key="10">
    <source>
        <dbReference type="HAMAP-Rule" id="MF_00155"/>
    </source>
</evidence>
<keyword evidence="8 10" id="KW-0186">Copper</keyword>
<comment type="caution">
    <text evidence="13">The sequence shown here is derived from an EMBL/GenBank/DDBJ whole genome shotgun (WGS) entry which is preliminary data.</text>
</comment>
<feature type="topological domain" description="Periplasmic" evidence="10">
    <location>
        <begin position="37"/>
        <end position="212"/>
    </location>
</feature>
<feature type="topological domain" description="Cytoplasmic" evidence="10">
    <location>
        <begin position="1"/>
        <end position="13"/>
    </location>
</feature>
<dbReference type="GO" id="GO:0005886">
    <property type="term" value="C:plasma membrane"/>
    <property type="evidence" value="ECO:0007669"/>
    <property type="project" value="UniProtKB-SubCell"/>
</dbReference>